<dbReference type="OrthoDB" id="4133832at2759"/>
<protein>
    <submittedName>
        <fullName evidence="1">Uncharacterized protein</fullName>
    </submittedName>
</protein>
<dbReference type="EMBL" id="JABCIY010000241">
    <property type="protein sequence ID" value="KAF7186982.1"/>
    <property type="molecule type" value="Genomic_DNA"/>
</dbReference>
<accession>A0A8H6RAQ2</accession>
<organism evidence="1 2">
    <name type="scientific">Pseudocercospora fuligena</name>
    <dbReference type="NCBI Taxonomy" id="685502"/>
    <lineage>
        <taxon>Eukaryota</taxon>
        <taxon>Fungi</taxon>
        <taxon>Dikarya</taxon>
        <taxon>Ascomycota</taxon>
        <taxon>Pezizomycotina</taxon>
        <taxon>Dothideomycetes</taxon>
        <taxon>Dothideomycetidae</taxon>
        <taxon>Mycosphaerellales</taxon>
        <taxon>Mycosphaerellaceae</taxon>
        <taxon>Pseudocercospora</taxon>
    </lineage>
</organism>
<dbReference type="Proteomes" id="UP000660729">
    <property type="component" value="Unassembled WGS sequence"/>
</dbReference>
<name>A0A8H6RAQ2_9PEZI</name>
<evidence type="ECO:0000313" key="1">
    <source>
        <dbReference type="EMBL" id="KAF7186982.1"/>
    </source>
</evidence>
<evidence type="ECO:0000313" key="2">
    <source>
        <dbReference type="Proteomes" id="UP000660729"/>
    </source>
</evidence>
<dbReference type="AlphaFoldDB" id="A0A8H6RAQ2"/>
<sequence length="232" mass="26874">MILATESHKVERGMHVPREGAEHRARTGFFDLPSELRNQIYELAAQDDQAMTRRRKFIIAGCSEIPAFANTSHQIRKEYLAFWIEDRTLEIHLNLPLREPEVEKELHHWMLAVGRTVIPFCKSFLLGGIRIQLDPDQFETHQSFNPNMVTVPGAFQIWHSGALIVTETGWREKRLADEIVRILRAKGEKPCLTAEEVESVRFLYGEKKVKRPEGDKEIWNSKGQFVGWIKKS</sequence>
<reference evidence="1" key="1">
    <citation type="submission" date="2020-04" db="EMBL/GenBank/DDBJ databases">
        <title>Draft genome resource of the tomato pathogen Pseudocercospora fuligena.</title>
        <authorList>
            <person name="Zaccaron A."/>
        </authorList>
    </citation>
    <scope>NUCLEOTIDE SEQUENCE</scope>
    <source>
        <strain evidence="1">PF001</strain>
    </source>
</reference>
<gene>
    <name evidence="1" type="ORF">HII31_11591</name>
</gene>
<proteinExistence type="predicted"/>
<comment type="caution">
    <text evidence="1">The sequence shown here is derived from an EMBL/GenBank/DDBJ whole genome shotgun (WGS) entry which is preliminary data.</text>
</comment>
<keyword evidence="2" id="KW-1185">Reference proteome</keyword>